<accession>A0A9Q3V822</accession>
<sequence>MKKCRVCGRSSGVELHHIVKRSQCRAMIKAPINHVYLCSDCHRGTKGVHGREGHALDIQLKLALQKELFKLFNKEYYHKDQIEQLLRIDRKDVDMLVKTLRWQQEGYEKIDIIRMCMGGILYSK</sequence>
<gene>
    <name evidence="1" type="ORF">G8S53_02835</name>
</gene>
<dbReference type="AlphaFoldDB" id="A0A9Q3V822"/>
<name>A0A9Q3V822_CLOBO</name>
<keyword evidence="1" id="KW-0255">Endonuclease</keyword>
<dbReference type="GO" id="GO:0004519">
    <property type="term" value="F:endonuclease activity"/>
    <property type="evidence" value="ECO:0007669"/>
    <property type="project" value="UniProtKB-KW"/>
</dbReference>
<reference evidence="1" key="2">
    <citation type="journal article" date="2021" name="Microorganisms">
        <title>Extensive Genome Exploration of Clostridium botulinum Group III Field Strains.</title>
        <authorList>
            <person name="Fillo S."/>
            <person name="Giordani F."/>
            <person name="Tonon E."/>
            <person name="Drigo I."/>
            <person name="Anselmo A."/>
            <person name="Fortunato A."/>
            <person name="Lista F."/>
            <person name="Bano L."/>
        </authorList>
    </citation>
    <scope>NUCLEOTIDE SEQUENCE</scope>
    <source>
        <strain evidence="1">IZSVe-TV_9877_3_12</strain>
    </source>
</reference>
<dbReference type="Proteomes" id="UP000813637">
    <property type="component" value="Unassembled WGS sequence"/>
</dbReference>
<dbReference type="EMBL" id="JAAMYB010000001">
    <property type="protein sequence ID" value="MCD3194225.1"/>
    <property type="molecule type" value="Genomic_DNA"/>
</dbReference>
<evidence type="ECO:0000313" key="1">
    <source>
        <dbReference type="EMBL" id="MCD3194225.1"/>
    </source>
</evidence>
<dbReference type="CDD" id="cd00085">
    <property type="entry name" value="HNHc"/>
    <property type="match status" value="1"/>
</dbReference>
<proteinExistence type="predicted"/>
<reference evidence="1" key="1">
    <citation type="submission" date="2020-02" db="EMBL/GenBank/DDBJ databases">
        <authorList>
            <person name="Fillo S."/>
            <person name="Giordani F."/>
            <person name="Tonon E."/>
            <person name="Drigo I."/>
            <person name="Anselmo A."/>
            <person name="Fortunato A."/>
            <person name="Bano L."/>
            <person name="Lista F."/>
        </authorList>
    </citation>
    <scope>NUCLEOTIDE SEQUENCE</scope>
    <source>
        <strain evidence="1">IZSVe-TV_9877_3_12</strain>
    </source>
</reference>
<keyword evidence="1" id="KW-0540">Nuclease</keyword>
<protein>
    <submittedName>
        <fullName evidence="1">HNH endonuclease</fullName>
    </submittedName>
</protein>
<organism evidence="1 2">
    <name type="scientific">Clostridium botulinum C</name>
    <dbReference type="NCBI Taxonomy" id="36828"/>
    <lineage>
        <taxon>Bacteria</taxon>
        <taxon>Bacillati</taxon>
        <taxon>Bacillota</taxon>
        <taxon>Clostridia</taxon>
        <taxon>Eubacteriales</taxon>
        <taxon>Clostridiaceae</taxon>
        <taxon>Clostridium</taxon>
    </lineage>
</organism>
<keyword evidence="1" id="KW-0378">Hydrolase</keyword>
<comment type="caution">
    <text evidence="1">The sequence shown here is derived from an EMBL/GenBank/DDBJ whole genome shotgun (WGS) entry which is preliminary data.</text>
</comment>
<evidence type="ECO:0000313" key="2">
    <source>
        <dbReference type="Proteomes" id="UP000813637"/>
    </source>
</evidence>
<dbReference type="InterPro" id="IPR003615">
    <property type="entry name" value="HNH_nuc"/>
</dbReference>